<proteinExistence type="predicted"/>
<evidence type="ECO:0000313" key="2">
    <source>
        <dbReference type="Proteomes" id="UP001732700"/>
    </source>
</evidence>
<accession>A0ACD5UJY2</accession>
<organism evidence="1 2">
    <name type="scientific">Avena sativa</name>
    <name type="common">Oat</name>
    <dbReference type="NCBI Taxonomy" id="4498"/>
    <lineage>
        <taxon>Eukaryota</taxon>
        <taxon>Viridiplantae</taxon>
        <taxon>Streptophyta</taxon>
        <taxon>Embryophyta</taxon>
        <taxon>Tracheophyta</taxon>
        <taxon>Spermatophyta</taxon>
        <taxon>Magnoliopsida</taxon>
        <taxon>Liliopsida</taxon>
        <taxon>Poales</taxon>
        <taxon>Poaceae</taxon>
        <taxon>BOP clade</taxon>
        <taxon>Pooideae</taxon>
        <taxon>Poodae</taxon>
        <taxon>Poeae</taxon>
        <taxon>Poeae Chloroplast Group 1 (Aveneae type)</taxon>
        <taxon>Aveninae</taxon>
        <taxon>Avena</taxon>
    </lineage>
</organism>
<evidence type="ECO:0000313" key="1">
    <source>
        <dbReference type="EnsemblPlants" id="AVESA.00010b.r2.2CG0269010.1.CDS"/>
    </source>
</evidence>
<dbReference type="Proteomes" id="UP001732700">
    <property type="component" value="Chromosome 2C"/>
</dbReference>
<protein>
    <submittedName>
        <fullName evidence="1">Uncharacterized protein</fullName>
    </submittedName>
</protein>
<name>A0ACD5UJY2_AVESA</name>
<reference evidence="1" key="1">
    <citation type="submission" date="2021-05" db="EMBL/GenBank/DDBJ databases">
        <authorList>
            <person name="Scholz U."/>
            <person name="Mascher M."/>
            <person name="Fiebig A."/>
        </authorList>
    </citation>
    <scope>NUCLEOTIDE SEQUENCE [LARGE SCALE GENOMIC DNA]</scope>
</reference>
<sequence>MGLPALQRLMSMQRDRRHRQMQPRNGLITSLAKRKELTCLQKYKPPGGKNSRRLGPSLPEEIWDHIHSLLSLRDAARAACVSHSFLRSWRCYPNLTFSKETLVLGWNPYRKSKSSDKESSDLVRKIDHILENHSGTGLKALRLELFDAANISTCYLDKWLRLAVKPGLEELALLLDYDAEYNFPCSVLLDGCANSIRDLDLTDCVFRPMAGFSCLRSLTCLSLCDVYITGDELGCLLSGSFALEELTLMSCEEIICLKIPCMLQRLSHLVVHECDNLEVIQSKAPNLSIFKYTGGVVKLSLGDVLQDLGITASGWNLVHYAGAKLPHIVPYLETLHITSSLAREIPVLPGKFFHLKDLAISFMVSTGSFCPDYDYLSLVSFLDACPSLETLMLSVTQDSVEHDSVFGDSSQLRQMPGHSHGSIKDVTIIGFSSAKSMVELACHILENAMSLERLTLETVRYHFRCCDGYSECNPVTEDMMVEAHKALLVVKRYLLEKVPSTVELNVVEPCRRCSAAENLDDKLS</sequence>
<keyword evidence="2" id="KW-1185">Reference proteome</keyword>
<dbReference type="EnsemblPlants" id="AVESA.00010b.r2.2CG0269010.1">
    <property type="protein sequence ID" value="AVESA.00010b.r2.2CG0269010.1.CDS"/>
    <property type="gene ID" value="AVESA.00010b.r2.2CG0269010"/>
</dbReference>
<reference evidence="1" key="2">
    <citation type="submission" date="2025-09" db="UniProtKB">
        <authorList>
            <consortium name="EnsemblPlants"/>
        </authorList>
    </citation>
    <scope>IDENTIFICATION</scope>
</reference>